<feature type="domain" description="C2" evidence="1">
    <location>
        <begin position="2"/>
        <end position="136"/>
    </location>
</feature>
<evidence type="ECO:0000313" key="2">
    <source>
        <dbReference type="Proteomes" id="UP000504609"/>
    </source>
</evidence>
<dbReference type="PROSITE" id="PS50004">
    <property type="entry name" value="C2"/>
    <property type="match status" value="1"/>
</dbReference>
<proteinExistence type="predicted"/>
<organism evidence="2 3">
    <name type="scientific">Cucurbita moschata</name>
    <name type="common">Winter crookneck squash</name>
    <name type="synonym">Cucurbita pepo var. moschata</name>
    <dbReference type="NCBI Taxonomy" id="3662"/>
    <lineage>
        <taxon>Eukaryota</taxon>
        <taxon>Viridiplantae</taxon>
        <taxon>Streptophyta</taxon>
        <taxon>Embryophyta</taxon>
        <taxon>Tracheophyta</taxon>
        <taxon>Spermatophyta</taxon>
        <taxon>Magnoliopsida</taxon>
        <taxon>eudicotyledons</taxon>
        <taxon>Gunneridae</taxon>
        <taxon>Pentapetalae</taxon>
        <taxon>rosids</taxon>
        <taxon>fabids</taxon>
        <taxon>Cucurbitales</taxon>
        <taxon>Cucurbitaceae</taxon>
        <taxon>Cucurbiteae</taxon>
        <taxon>Cucurbita</taxon>
    </lineage>
</organism>
<dbReference type="AlphaFoldDB" id="A0A6J1HJB4"/>
<dbReference type="PANTHER" id="PTHR35503:SF2">
    <property type="entry name" value="OS04G0455700 PROTEIN"/>
    <property type="match status" value="1"/>
</dbReference>
<protein>
    <submittedName>
        <fullName evidence="3">Uncharacterized protein LOC111463460</fullName>
    </submittedName>
</protein>
<dbReference type="RefSeq" id="XP_022963174.1">
    <property type="nucleotide sequence ID" value="XM_023107406.1"/>
</dbReference>
<dbReference type="Proteomes" id="UP000504609">
    <property type="component" value="Unplaced"/>
</dbReference>
<dbReference type="PANTHER" id="PTHR35503">
    <property type="entry name" value="OSJNBA0006M15.15 PROTEIN"/>
    <property type="match status" value="1"/>
</dbReference>
<dbReference type="InterPro" id="IPR000008">
    <property type="entry name" value="C2_dom"/>
</dbReference>
<gene>
    <name evidence="3" type="primary">LOC111463460</name>
</gene>
<reference evidence="3" key="1">
    <citation type="submission" date="2025-08" db="UniProtKB">
        <authorList>
            <consortium name="RefSeq"/>
        </authorList>
    </citation>
    <scope>IDENTIFICATION</scope>
    <source>
        <tissue evidence="3">Young leaves</tissue>
    </source>
</reference>
<evidence type="ECO:0000313" key="3">
    <source>
        <dbReference type="RefSeq" id="XP_022963174.1"/>
    </source>
</evidence>
<dbReference type="SUPFAM" id="SSF49562">
    <property type="entry name" value="C2 domain (Calcium/lipid-binding domain, CaLB)"/>
    <property type="match status" value="1"/>
</dbReference>
<dbReference type="KEGG" id="cmos:111463460"/>
<dbReference type="Gene3D" id="2.60.40.150">
    <property type="entry name" value="C2 domain"/>
    <property type="match status" value="1"/>
</dbReference>
<keyword evidence="2" id="KW-1185">Reference proteome</keyword>
<evidence type="ECO:0000259" key="1">
    <source>
        <dbReference type="PROSITE" id="PS50004"/>
    </source>
</evidence>
<dbReference type="InterPro" id="IPR035892">
    <property type="entry name" value="C2_domain_sf"/>
</dbReference>
<sequence length="201" mass="22991">MLKHTRSFSMDTAQNSSSFSCEISILQAINLEFKSPKNLFVRYYLSAGNNERIRLNTQQISKKSDFIWNQSLSLECLGTHDSIHALKQSTVVFELRQAKALPPLLGRILGSRLLGRGEIPWEEVFGSPYLEIAKWVCLVREGLGLKQPKLKVGMRVRVNKMETEMKRKRRGIWKDECGCNCKMDYCADHDVFAIAAAMEFL</sequence>
<name>A0A6J1HJB4_CUCMO</name>
<accession>A0A6J1HJB4</accession>
<dbReference type="GeneID" id="111463460"/>